<dbReference type="InterPro" id="IPR002168">
    <property type="entry name" value="Lipase_GDXG_HIS_AS"/>
</dbReference>
<comment type="similarity">
    <text evidence="1">Belongs to the 'GDXG' lipolytic enzyme family.</text>
</comment>
<dbReference type="GO" id="GO:0016787">
    <property type="term" value="F:hydrolase activity"/>
    <property type="evidence" value="ECO:0007669"/>
    <property type="project" value="UniProtKB-KW"/>
</dbReference>
<dbReference type="InterPro" id="IPR013094">
    <property type="entry name" value="AB_hydrolase_3"/>
</dbReference>
<dbReference type="PANTHER" id="PTHR48081:SF8">
    <property type="entry name" value="ALPHA_BETA HYDROLASE FOLD-3 DOMAIN-CONTAINING PROTEIN-RELATED"/>
    <property type="match status" value="1"/>
</dbReference>
<feature type="active site" evidence="3">
    <location>
        <position position="185"/>
    </location>
</feature>
<gene>
    <name evidence="6" type="primary">lipI</name>
    <name evidence="6" type="ORF">MSTO_13020</name>
</gene>
<dbReference type="PROSITE" id="PS01173">
    <property type="entry name" value="LIPASE_GDXG_HIS"/>
    <property type="match status" value="1"/>
</dbReference>
<dbReference type="EMBL" id="AP022587">
    <property type="protein sequence ID" value="BBY21097.1"/>
    <property type="molecule type" value="Genomic_DNA"/>
</dbReference>
<evidence type="ECO:0000256" key="4">
    <source>
        <dbReference type="SAM" id="MobiDB-lite"/>
    </source>
</evidence>
<accession>A0A7I7Q4W0</accession>
<protein>
    <submittedName>
        <fullName evidence="6">Lipase</fullName>
    </submittedName>
</protein>
<dbReference type="Proteomes" id="UP000467130">
    <property type="component" value="Chromosome"/>
</dbReference>
<sequence length="340" mass="36133">MPAQQAATQPKAITRGAYGTSMPSFDKADEKPPIDPILLKVLDAVPFRLSTDDGIDAARQQFRDRPRRTVHPELRVENRTIDGPGGAIPIRIYWPSTNSRHSALPLVVYFHGGAFALGDLDTHDGIARQHAVGAEAIVVSVDYRLAPEHPYPAAADDAWAATLWVAARGAELGGDTARMAVAGDSAGGNIAAAVAQQARDEDGPPIAFQLLWYPSTLWDQSLPSFAENATAPILGTRAIAQFSRWYAGDLDLSNPPVRMAPGRATDLTGLPAAYIGVAGYDPLRDDGIRYGKLLAAAGVPAEVHNAETMVHGYLGYAGVVPAATEGLDRGLAALRNALYR</sequence>
<dbReference type="SUPFAM" id="SSF53474">
    <property type="entry name" value="alpha/beta-Hydrolases"/>
    <property type="match status" value="1"/>
</dbReference>
<dbReference type="KEGG" id="msto:MSTO_13020"/>
<dbReference type="Pfam" id="PF07859">
    <property type="entry name" value="Abhydrolase_3"/>
    <property type="match status" value="1"/>
</dbReference>
<organism evidence="6 7">
    <name type="scientific">Mycobacterium stomatepiae</name>
    <dbReference type="NCBI Taxonomy" id="470076"/>
    <lineage>
        <taxon>Bacteria</taxon>
        <taxon>Bacillati</taxon>
        <taxon>Actinomycetota</taxon>
        <taxon>Actinomycetes</taxon>
        <taxon>Mycobacteriales</taxon>
        <taxon>Mycobacteriaceae</taxon>
        <taxon>Mycobacterium</taxon>
        <taxon>Mycobacterium simiae complex</taxon>
    </lineage>
</organism>
<dbReference type="InterPro" id="IPR033140">
    <property type="entry name" value="Lipase_GDXG_put_SER_AS"/>
</dbReference>
<dbReference type="PROSITE" id="PS01174">
    <property type="entry name" value="LIPASE_GDXG_SER"/>
    <property type="match status" value="1"/>
</dbReference>
<evidence type="ECO:0000256" key="2">
    <source>
        <dbReference type="ARBA" id="ARBA00022801"/>
    </source>
</evidence>
<dbReference type="Gene3D" id="3.40.50.1820">
    <property type="entry name" value="alpha/beta hydrolase"/>
    <property type="match status" value="1"/>
</dbReference>
<evidence type="ECO:0000256" key="3">
    <source>
        <dbReference type="PROSITE-ProRule" id="PRU10038"/>
    </source>
</evidence>
<dbReference type="AlphaFoldDB" id="A0A7I7Q4W0"/>
<evidence type="ECO:0000256" key="1">
    <source>
        <dbReference type="ARBA" id="ARBA00010515"/>
    </source>
</evidence>
<feature type="region of interest" description="Disordered" evidence="4">
    <location>
        <begin position="1"/>
        <end position="29"/>
    </location>
</feature>
<evidence type="ECO:0000313" key="7">
    <source>
        <dbReference type="Proteomes" id="UP000467130"/>
    </source>
</evidence>
<dbReference type="InterPro" id="IPR050300">
    <property type="entry name" value="GDXG_lipolytic_enzyme"/>
</dbReference>
<keyword evidence="2" id="KW-0378">Hydrolase</keyword>
<proteinExistence type="inferred from homology"/>
<dbReference type="PANTHER" id="PTHR48081">
    <property type="entry name" value="AB HYDROLASE SUPERFAMILY PROTEIN C4A8.06C"/>
    <property type="match status" value="1"/>
</dbReference>
<dbReference type="FunFam" id="3.40.50.1820:FF:000089">
    <property type="entry name" value="Alpha/beta hydrolase"/>
    <property type="match status" value="1"/>
</dbReference>
<evidence type="ECO:0000259" key="5">
    <source>
        <dbReference type="Pfam" id="PF07859"/>
    </source>
</evidence>
<feature type="domain" description="Alpha/beta hydrolase fold-3" evidence="5">
    <location>
        <begin position="107"/>
        <end position="314"/>
    </location>
</feature>
<reference evidence="6 7" key="1">
    <citation type="journal article" date="2019" name="Emerg. Microbes Infect.">
        <title>Comprehensive subspecies identification of 175 nontuberculous mycobacteria species based on 7547 genomic profiles.</title>
        <authorList>
            <person name="Matsumoto Y."/>
            <person name="Kinjo T."/>
            <person name="Motooka D."/>
            <person name="Nabeya D."/>
            <person name="Jung N."/>
            <person name="Uechi K."/>
            <person name="Horii T."/>
            <person name="Iida T."/>
            <person name="Fujita J."/>
            <person name="Nakamura S."/>
        </authorList>
    </citation>
    <scope>NUCLEOTIDE SEQUENCE [LARGE SCALE GENOMIC DNA]</scope>
    <source>
        <strain evidence="6 7">JCM 17783</strain>
    </source>
</reference>
<dbReference type="InterPro" id="IPR029058">
    <property type="entry name" value="AB_hydrolase_fold"/>
</dbReference>
<evidence type="ECO:0000313" key="6">
    <source>
        <dbReference type="EMBL" id="BBY21097.1"/>
    </source>
</evidence>
<name>A0A7I7Q4W0_9MYCO</name>
<keyword evidence="7" id="KW-1185">Reference proteome</keyword>